<dbReference type="GO" id="GO:0009055">
    <property type="term" value="F:electron transfer activity"/>
    <property type="evidence" value="ECO:0007669"/>
    <property type="project" value="InterPro"/>
</dbReference>
<evidence type="ECO:0000313" key="9">
    <source>
        <dbReference type="EMBL" id="SEU01229.1"/>
    </source>
</evidence>
<keyword evidence="6" id="KW-1278">Translocase</keyword>
<reference evidence="9 10" key="1">
    <citation type="submission" date="2016-10" db="EMBL/GenBank/DDBJ databases">
        <authorList>
            <person name="de Groot N.N."/>
        </authorList>
    </citation>
    <scope>NUCLEOTIDE SEQUENCE [LARGE SCALE GENOMIC DNA]</scope>
    <source>
        <strain evidence="9 10">DSM 25947</strain>
    </source>
</reference>
<dbReference type="GO" id="GO:0010181">
    <property type="term" value="F:FMN binding"/>
    <property type="evidence" value="ECO:0007669"/>
    <property type="project" value="InterPro"/>
</dbReference>
<dbReference type="EC" id="7.-.-.-" evidence="6"/>
<comment type="function">
    <text evidence="6">Part of a membrane-bound complex that couples electron transfer with translocation of ions across the membrane.</text>
</comment>
<accession>A0A1I0IV92</accession>
<comment type="cofactor">
    <cofactor evidence="6">
        <name>FMN</name>
        <dbReference type="ChEBI" id="CHEBI:58210"/>
    </cofactor>
</comment>
<feature type="domain" description="FMN-binding" evidence="8">
    <location>
        <begin position="108"/>
        <end position="200"/>
    </location>
</feature>
<name>A0A1I0IV92_9BACT</name>
<evidence type="ECO:0000256" key="6">
    <source>
        <dbReference type="HAMAP-Rule" id="MF_00479"/>
    </source>
</evidence>
<dbReference type="PANTHER" id="PTHR36118">
    <property type="entry name" value="ION-TRANSLOCATING OXIDOREDUCTASE COMPLEX SUBUNIT G"/>
    <property type="match status" value="1"/>
</dbReference>
<keyword evidence="6 7" id="KW-0472">Membrane</keyword>
<dbReference type="Gene3D" id="3.90.1010.20">
    <property type="match status" value="1"/>
</dbReference>
<feature type="transmembrane region" description="Helical" evidence="7">
    <location>
        <begin position="20"/>
        <end position="44"/>
    </location>
</feature>
<dbReference type="SMART" id="SM00900">
    <property type="entry name" value="FMN_bind"/>
    <property type="match status" value="1"/>
</dbReference>
<comment type="similarity">
    <text evidence="6">Belongs to the RnfG family.</text>
</comment>
<evidence type="ECO:0000256" key="1">
    <source>
        <dbReference type="ARBA" id="ARBA00022448"/>
    </source>
</evidence>
<dbReference type="PANTHER" id="PTHR36118:SF1">
    <property type="entry name" value="ION-TRANSLOCATING OXIDOREDUCTASE COMPLEX SUBUNIT G"/>
    <property type="match status" value="1"/>
</dbReference>
<dbReference type="PIRSF" id="PIRSF006091">
    <property type="entry name" value="E_trnsport_RnfG"/>
    <property type="match status" value="1"/>
</dbReference>
<protein>
    <recommendedName>
        <fullName evidence="6">Ion-translocating oxidoreductase complex subunit G</fullName>
        <ecNumber evidence="6">7.-.-.-</ecNumber>
    </recommendedName>
    <alternativeName>
        <fullName evidence="6">Rnf electron transport complex subunit G</fullName>
    </alternativeName>
</protein>
<keyword evidence="2 6" id="KW-0597">Phosphoprotein</keyword>
<dbReference type="InterPro" id="IPR010209">
    <property type="entry name" value="Ion_transpt_RnfG/RsxG"/>
</dbReference>
<comment type="subcellular location">
    <subcellularLocation>
        <location evidence="6">Cell membrane</location>
        <topology evidence="6">Single-pass membrane protein</topology>
    </subcellularLocation>
</comment>
<dbReference type="NCBIfam" id="TIGR01947">
    <property type="entry name" value="rnfG"/>
    <property type="match status" value="1"/>
</dbReference>
<evidence type="ECO:0000256" key="4">
    <source>
        <dbReference type="ARBA" id="ARBA00022643"/>
    </source>
</evidence>
<evidence type="ECO:0000256" key="2">
    <source>
        <dbReference type="ARBA" id="ARBA00022553"/>
    </source>
</evidence>
<keyword evidence="6 7" id="KW-1133">Transmembrane helix</keyword>
<dbReference type="EMBL" id="FOHT01000035">
    <property type="protein sequence ID" value="SEU01229.1"/>
    <property type="molecule type" value="Genomic_DNA"/>
</dbReference>
<dbReference type="GO" id="GO:0022900">
    <property type="term" value="P:electron transport chain"/>
    <property type="evidence" value="ECO:0007669"/>
    <property type="project" value="UniProtKB-UniRule"/>
</dbReference>
<evidence type="ECO:0000256" key="5">
    <source>
        <dbReference type="ARBA" id="ARBA00022982"/>
    </source>
</evidence>
<keyword evidence="6" id="KW-1003">Cell membrane</keyword>
<evidence type="ECO:0000259" key="8">
    <source>
        <dbReference type="SMART" id="SM00900"/>
    </source>
</evidence>
<evidence type="ECO:0000256" key="3">
    <source>
        <dbReference type="ARBA" id="ARBA00022630"/>
    </source>
</evidence>
<evidence type="ECO:0000256" key="7">
    <source>
        <dbReference type="SAM" id="Phobius"/>
    </source>
</evidence>
<dbReference type="Proteomes" id="UP000181981">
    <property type="component" value="Unassembled WGS sequence"/>
</dbReference>
<comment type="subunit">
    <text evidence="6">The complex is composed of six subunits: RnfA, RnfB, RnfC, RnfD, RnfE and RnfG.</text>
</comment>
<keyword evidence="1 6" id="KW-0813">Transport</keyword>
<organism evidence="9 10">
    <name type="scientific">Draconibacterium orientale</name>
    <dbReference type="NCBI Taxonomy" id="1168034"/>
    <lineage>
        <taxon>Bacteria</taxon>
        <taxon>Pseudomonadati</taxon>
        <taxon>Bacteroidota</taxon>
        <taxon>Bacteroidia</taxon>
        <taxon>Marinilabiliales</taxon>
        <taxon>Prolixibacteraceae</taxon>
        <taxon>Draconibacterium</taxon>
    </lineage>
</organism>
<feature type="modified residue" description="FMN phosphoryl threonine" evidence="6">
    <location>
        <position position="183"/>
    </location>
</feature>
<dbReference type="AlphaFoldDB" id="A0A1I0IV92"/>
<keyword evidence="3 6" id="KW-0285">Flavoprotein</keyword>
<dbReference type="HAMAP" id="MF_00479">
    <property type="entry name" value="RsxG_RnfG"/>
    <property type="match status" value="1"/>
</dbReference>
<sequence length="211" mass="22684">MLNLNDLEDSKMAKRESSFINMVLTLVLVTGIAAAVLGFVYDFTKGPIEVAKLKAQTEAIKTVLPEFDELGETMVLSPGEGQDSLEFFPAYKNGELVGTAIKTYTKSGFSGFISIMAGIDKDGNFSGYSVLEHAETPGLGSKMGVWFSNPEKPNQYVIGKNPETTNFTVSKDGGDIDAITASTISSRAFLDALTRAYSTYKNNKTTGDSGQ</sequence>
<dbReference type="InterPro" id="IPR007329">
    <property type="entry name" value="FMN-bd"/>
</dbReference>
<keyword evidence="5 6" id="KW-0249">Electron transport</keyword>
<proteinExistence type="inferred from homology"/>
<keyword evidence="4 6" id="KW-0288">FMN</keyword>
<evidence type="ECO:0000313" key="10">
    <source>
        <dbReference type="Proteomes" id="UP000181981"/>
    </source>
</evidence>
<gene>
    <name evidence="6" type="primary">rnfG</name>
    <name evidence="9" type="ORF">SAMN05444285_13513</name>
</gene>
<dbReference type="GO" id="GO:0005886">
    <property type="term" value="C:plasma membrane"/>
    <property type="evidence" value="ECO:0007669"/>
    <property type="project" value="UniProtKB-SubCell"/>
</dbReference>
<keyword evidence="6 7" id="KW-0812">Transmembrane</keyword>
<dbReference type="Pfam" id="PF04205">
    <property type="entry name" value="FMN_bind"/>
    <property type="match status" value="1"/>
</dbReference>